<reference evidence="3" key="2">
    <citation type="submission" date="2020-08" db="EMBL/GenBank/DDBJ databases">
        <title>Plant Genome Project.</title>
        <authorList>
            <person name="Zhang R.-G."/>
        </authorList>
    </citation>
    <scope>NUCLEOTIDE SEQUENCE</scope>
    <source>
        <strain evidence="3">Huo1</strain>
        <tissue evidence="3">Leaf</tissue>
    </source>
</reference>
<name>A0A8X8YF62_SALSN</name>
<dbReference type="Pfam" id="PF00407">
    <property type="entry name" value="Bet_v_1"/>
    <property type="match status" value="2"/>
</dbReference>
<dbReference type="EMBL" id="PNBA02000003">
    <property type="protein sequence ID" value="KAG6431436.1"/>
    <property type="molecule type" value="Genomic_DNA"/>
</dbReference>
<dbReference type="PRINTS" id="PR00634">
    <property type="entry name" value="BETALLERGEN"/>
</dbReference>
<feature type="domain" description="Bet v I/Major latex protein" evidence="2">
    <location>
        <begin position="140"/>
        <end position="292"/>
    </location>
</feature>
<dbReference type="GO" id="GO:0006952">
    <property type="term" value="P:defense response"/>
    <property type="evidence" value="ECO:0007669"/>
    <property type="project" value="InterPro"/>
</dbReference>
<dbReference type="FunFam" id="3.30.530.20:FF:000007">
    <property type="entry name" value="Major pollen allergen Bet v 1-A"/>
    <property type="match status" value="2"/>
</dbReference>
<dbReference type="GO" id="GO:0010427">
    <property type="term" value="F:abscisic acid binding"/>
    <property type="evidence" value="ECO:0007669"/>
    <property type="project" value="InterPro"/>
</dbReference>
<dbReference type="Proteomes" id="UP000298416">
    <property type="component" value="Unassembled WGS sequence"/>
</dbReference>
<dbReference type="SUPFAM" id="SSF55961">
    <property type="entry name" value="Bet v1-like"/>
    <property type="match status" value="2"/>
</dbReference>
<dbReference type="PANTHER" id="PTHR31213:SF192">
    <property type="entry name" value="MAJOR ALLERGEN PRU AR 1-LIKE"/>
    <property type="match status" value="1"/>
</dbReference>
<evidence type="ECO:0000259" key="2">
    <source>
        <dbReference type="SMART" id="SM01037"/>
    </source>
</evidence>
<dbReference type="GO" id="GO:0005634">
    <property type="term" value="C:nucleus"/>
    <property type="evidence" value="ECO:0007669"/>
    <property type="project" value="TreeGrafter"/>
</dbReference>
<dbReference type="SMART" id="SM01037">
    <property type="entry name" value="Bet_v_1"/>
    <property type="match status" value="1"/>
</dbReference>
<keyword evidence="4" id="KW-1185">Reference proteome</keyword>
<accession>A0A8X8YF62</accession>
<evidence type="ECO:0000313" key="4">
    <source>
        <dbReference type="Proteomes" id="UP000298416"/>
    </source>
</evidence>
<dbReference type="InterPro" id="IPR050279">
    <property type="entry name" value="Plant_def-hormone_signal"/>
</dbReference>
<dbReference type="PROSITE" id="PS00451">
    <property type="entry name" value="PATHOGENESIS_BETVI"/>
    <property type="match status" value="1"/>
</dbReference>
<comment type="similarity">
    <text evidence="1">Belongs to the BetVI family.</text>
</comment>
<dbReference type="Gene3D" id="3.30.530.20">
    <property type="match status" value="2"/>
</dbReference>
<gene>
    <name evidence="3" type="ORF">SASPL_109515</name>
</gene>
<comment type="caution">
    <text evidence="3">The sequence shown here is derived from an EMBL/GenBank/DDBJ whole genome shotgun (WGS) entry which is preliminary data.</text>
</comment>
<dbReference type="GO" id="GO:0038023">
    <property type="term" value="F:signaling receptor activity"/>
    <property type="evidence" value="ECO:0007669"/>
    <property type="project" value="InterPro"/>
</dbReference>
<dbReference type="CDD" id="cd07816">
    <property type="entry name" value="Bet_v1-like"/>
    <property type="match status" value="2"/>
</dbReference>
<evidence type="ECO:0000256" key="1">
    <source>
        <dbReference type="ARBA" id="ARBA00009744"/>
    </source>
</evidence>
<dbReference type="InterPro" id="IPR000916">
    <property type="entry name" value="Bet_v_I/MLP"/>
</dbReference>
<dbReference type="AlphaFoldDB" id="A0A8X8YF62"/>
<dbReference type="GO" id="GO:0004864">
    <property type="term" value="F:protein phosphatase inhibitor activity"/>
    <property type="evidence" value="ECO:0007669"/>
    <property type="project" value="InterPro"/>
</dbReference>
<protein>
    <recommendedName>
        <fullName evidence="2">Bet v I/Major latex protein domain-containing protein</fullName>
    </recommendedName>
</protein>
<evidence type="ECO:0000313" key="3">
    <source>
        <dbReference type="EMBL" id="KAG6431436.1"/>
    </source>
</evidence>
<dbReference type="GO" id="GO:0009738">
    <property type="term" value="P:abscisic acid-activated signaling pathway"/>
    <property type="evidence" value="ECO:0007669"/>
    <property type="project" value="InterPro"/>
</dbReference>
<dbReference type="InterPro" id="IPR024949">
    <property type="entry name" value="Bet_v_I_allergen"/>
</dbReference>
<organism evidence="3">
    <name type="scientific">Salvia splendens</name>
    <name type="common">Scarlet sage</name>
    <dbReference type="NCBI Taxonomy" id="180675"/>
    <lineage>
        <taxon>Eukaryota</taxon>
        <taxon>Viridiplantae</taxon>
        <taxon>Streptophyta</taxon>
        <taxon>Embryophyta</taxon>
        <taxon>Tracheophyta</taxon>
        <taxon>Spermatophyta</taxon>
        <taxon>Magnoliopsida</taxon>
        <taxon>eudicotyledons</taxon>
        <taxon>Gunneridae</taxon>
        <taxon>Pentapetalae</taxon>
        <taxon>asterids</taxon>
        <taxon>lamiids</taxon>
        <taxon>Lamiales</taxon>
        <taxon>Lamiaceae</taxon>
        <taxon>Nepetoideae</taxon>
        <taxon>Mentheae</taxon>
        <taxon>Salviinae</taxon>
        <taxon>Salvia</taxon>
        <taxon>Salvia subgen. Calosphace</taxon>
        <taxon>core Calosphace</taxon>
    </lineage>
</organism>
<proteinExistence type="inferred from homology"/>
<sequence length="297" mass="33467">MGVIKVSQTFRTKVTPNRMFKALILDSHNLAPQLMFSSIKNVEILEGTGGPGTIKQINFTEASPLNYVKHRIDELDEEKLMCKYTFIEVDGLMAKLDRITHEVKFEAYGFGGCRCMITSEYYTKDNMEIKEEDIEQGKDRAVGIQEFASPVAPARAFRALILESNTLLPKLLPQFIKSVELLQGDGGVGSIEQVNFTETSHFKYMKNRIDELDKENFVCKYTMVEGDALADKIESIAYEIKFENSNDGGCVCKMTSEYRSFGGYEVKEEEVKAGKESAMAIYKVIEAYLLANPNVFA</sequence>
<dbReference type="InterPro" id="IPR023393">
    <property type="entry name" value="START-like_dom_sf"/>
</dbReference>
<dbReference type="GO" id="GO:0005737">
    <property type="term" value="C:cytoplasm"/>
    <property type="evidence" value="ECO:0007669"/>
    <property type="project" value="TreeGrafter"/>
</dbReference>
<reference evidence="3" key="1">
    <citation type="submission" date="2018-01" db="EMBL/GenBank/DDBJ databases">
        <authorList>
            <person name="Mao J.F."/>
        </authorList>
    </citation>
    <scope>NUCLEOTIDE SEQUENCE</scope>
    <source>
        <strain evidence="3">Huo1</strain>
        <tissue evidence="3">Leaf</tissue>
    </source>
</reference>
<dbReference type="PANTHER" id="PTHR31213">
    <property type="entry name" value="OS08G0374000 PROTEIN-RELATED"/>
    <property type="match status" value="1"/>
</dbReference>